<dbReference type="eggNOG" id="ENOG502S4F4">
    <property type="taxonomic scope" value="Eukaryota"/>
</dbReference>
<reference evidence="6 7" key="1">
    <citation type="journal article" date="2004" name="Nature">
        <title>Genome evolution in yeasts.</title>
        <authorList>
            <consortium name="Genolevures"/>
            <person name="Dujon B."/>
            <person name="Sherman D."/>
            <person name="Fischer G."/>
            <person name="Durrens P."/>
            <person name="Casaregola S."/>
            <person name="Lafontaine I."/>
            <person name="de Montigny J."/>
            <person name="Marck C."/>
            <person name="Neuveglise C."/>
            <person name="Talla E."/>
            <person name="Goffard N."/>
            <person name="Frangeul L."/>
            <person name="Aigle M."/>
            <person name="Anthouard V."/>
            <person name="Babour A."/>
            <person name="Barbe V."/>
            <person name="Barnay S."/>
            <person name="Blanchin S."/>
            <person name="Beckerich J.M."/>
            <person name="Beyne E."/>
            <person name="Bleykasten C."/>
            <person name="Boisrame A."/>
            <person name="Boyer J."/>
            <person name="Cattolico L."/>
            <person name="Confanioleri F."/>
            <person name="de Daruvar A."/>
            <person name="Despons L."/>
            <person name="Fabre E."/>
            <person name="Fairhead C."/>
            <person name="Ferry-Dumazet H."/>
            <person name="Groppi A."/>
            <person name="Hantraye F."/>
            <person name="Hennequin C."/>
            <person name="Jauniaux N."/>
            <person name="Joyet P."/>
            <person name="Kachouri R."/>
            <person name="Kerrest A."/>
            <person name="Koszul R."/>
            <person name="Lemaire M."/>
            <person name="Lesur I."/>
            <person name="Ma L."/>
            <person name="Muller H."/>
            <person name="Nicaud J.M."/>
            <person name="Nikolski M."/>
            <person name="Oztas S."/>
            <person name="Ozier-Kalogeropoulos O."/>
            <person name="Pellenz S."/>
            <person name="Potier S."/>
            <person name="Richard G.F."/>
            <person name="Straub M.L."/>
            <person name="Suleau A."/>
            <person name="Swennene D."/>
            <person name="Tekaia F."/>
            <person name="Wesolowski-Louvel M."/>
            <person name="Westhof E."/>
            <person name="Wirth B."/>
            <person name="Zeniou-Meyer M."/>
            <person name="Zivanovic I."/>
            <person name="Bolotin-Fukuhara M."/>
            <person name="Thierry A."/>
            <person name="Bouchier C."/>
            <person name="Caudron B."/>
            <person name="Scarpelli C."/>
            <person name="Gaillardin C."/>
            <person name="Weissenbach J."/>
            <person name="Wincker P."/>
            <person name="Souciet J.L."/>
        </authorList>
    </citation>
    <scope>NUCLEOTIDE SEQUENCE [LARGE SCALE GENOMIC DNA]</scope>
    <source>
        <strain evidence="7">ATCC 36239 / CBS 767 / BCRC 21394 / JCM 1990 / NBRC 0083 / IGC 2968</strain>
    </source>
</reference>
<evidence type="ECO:0000313" key="7">
    <source>
        <dbReference type="Proteomes" id="UP000000599"/>
    </source>
</evidence>
<dbReference type="RefSeq" id="XP_458148.1">
    <property type="nucleotide sequence ID" value="XM_458148.1"/>
</dbReference>
<dbReference type="OrthoDB" id="3990500at2759"/>
<evidence type="ECO:0000256" key="2">
    <source>
        <dbReference type="ARBA" id="ARBA00009160"/>
    </source>
</evidence>
<dbReference type="HOGENOM" id="CLU_103433_1_1_1"/>
<dbReference type="EMBL" id="CR382135">
    <property type="protein sequence ID" value="CAG86219.1"/>
    <property type="molecule type" value="Genomic_DNA"/>
</dbReference>
<sequence length="190" mass="21113">MMHPFFSAARNSTRVASMRSMFTRNFVSKTQFVNTRVMSNGSMMPKMKLLVGSVGTFYLVNKLQSKSTIFNDAAFAGNRGFSTQQPVVPEQKVISSRFGGKLDYQELTIGSITGLFLGILAGKLSSAIVFLTLSGYLLTQFLENKGIISIPWRQFVNIGSERIDVKRLVLNQPSFKISFVLTFLIAAFNV</sequence>
<accession>Q6BUH1</accession>
<protein>
    <submittedName>
        <fullName evidence="6">DEHA2C10692p</fullName>
    </submittedName>
</protein>
<dbReference type="STRING" id="284592.Q6BUH1"/>
<dbReference type="KEGG" id="dha:DEHA2C10692g"/>
<comment type="similarity">
    <text evidence="2">Belongs to the FUN14 family.</text>
</comment>
<dbReference type="InParanoid" id="Q6BUH1"/>
<name>Q6BUH1_DEBHA</name>
<evidence type="ECO:0000256" key="1">
    <source>
        <dbReference type="ARBA" id="ARBA00004370"/>
    </source>
</evidence>
<dbReference type="Proteomes" id="UP000000599">
    <property type="component" value="Chromosome C"/>
</dbReference>
<evidence type="ECO:0000256" key="3">
    <source>
        <dbReference type="ARBA" id="ARBA00022692"/>
    </source>
</evidence>
<evidence type="ECO:0000256" key="4">
    <source>
        <dbReference type="ARBA" id="ARBA00022989"/>
    </source>
</evidence>
<keyword evidence="5" id="KW-0472">Membrane</keyword>
<evidence type="ECO:0000313" key="6">
    <source>
        <dbReference type="EMBL" id="CAG86219.1"/>
    </source>
</evidence>
<dbReference type="AlphaFoldDB" id="Q6BUH1"/>
<evidence type="ECO:0000256" key="5">
    <source>
        <dbReference type="ARBA" id="ARBA00023136"/>
    </source>
</evidence>
<dbReference type="Pfam" id="PF04930">
    <property type="entry name" value="FUN14"/>
    <property type="match status" value="1"/>
</dbReference>
<dbReference type="FunCoup" id="Q6BUH1">
    <property type="interactions" value="37"/>
</dbReference>
<keyword evidence="3" id="KW-0812">Transmembrane</keyword>
<comment type="subcellular location">
    <subcellularLocation>
        <location evidence="1">Membrane</location>
    </subcellularLocation>
</comment>
<dbReference type="VEuPathDB" id="FungiDB:DEHA2C10692g"/>
<organism evidence="6 7">
    <name type="scientific">Debaryomyces hansenii (strain ATCC 36239 / CBS 767 / BCRC 21394 / JCM 1990 / NBRC 0083 / IGC 2968)</name>
    <name type="common">Yeast</name>
    <name type="synonym">Torulaspora hansenii</name>
    <dbReference type="NCBI Taxonomy" id="284592"/>
    <lineage>
        <taxon>Eukaryota</taxon>
        <taxon>Fungi</taxon>
        <taxon>Dikarya</taxon>
        <taxon>Ascomycota</taxon>
        <taxon>Saccharomycotina</taxon>
        <taxon>Pichiomycetes</taxon>
        <taxon>Debaryomycetaceae</taxon>
        <taxon>Debaryomyces</taxon>
    </lineage>
</organism>
<gene>
    <name evidence="6" type="ordered locus">DEHA2C10692g</name>
</gene>
<dbReference type="InterPro" id="IPR007014">
    <property type="entry name" value="FUN14"/>
</dbReference>
<dbReference type="GO" id="GO:0016020">
    <property type="term" value="C:membrane"/>
    <property type="evidence" value="ECO:0007669"/>
    <property type="project" value="UniProtKB-SubCell"/>
</dbReference>
<keyword evidence="7" id="KW-1185">Reference proteome</keyword>
<proteinExistence type="inferred from homology"/>
<keyword evidence="4" id="KW-1133">Transmembrane helix</keyword>
<dbReference type="GeneID" id="2900165"/>